<evidence type="ECO:0000313" key="7">
    <source>
        <dbReference type="EMBL" id="HGY54385.1"/>
    </source>
</evidence>
<dbReference type="Proteomes" id="UP000885779">
    <property type="component" value="Unassembled WGS sequence"/>
</dbReference>
<feature type="transmembrane region" description="Helical" evidence="6">
    <location>
        <begin position="361"/>
        <end position="378"/>
    </location>
</feature>
<evidence type="ECO:0000256" key="5">
    <source>
        <dbReference type="ARBA" id="ARBA00023136"/>
    </source>
</evidence>
<proteinExistence type="predicted"/>
<evidence type="ECO:0000256" key="4">
    <source>
        <dbReference type="ARBA" id="ARBA00022989"/>
    </source>
</evidence>
<evidence type="ECO:0000256" key="1">
    <source>
        <dbReference type="ARBA" id="ARBA00004651"/>
    </source>
</evidence>
<keyword evidence="5 6" id="KW-0472">Membrane</keyword>
<keyword evidence="3 6" id="KW-0812">Transmembrane</keyword>
<feature type="transmembrane region" description="Helical" evidence="6">
    <location>
        <begin position="12"/>
        <end position="33"/>
    </location>
</feature>
<comment type="subcellular location">
    <subcellularLocation>
        <location evidence="1">Cell membrane</location>
        <topology evidence="1">Multi-pass membrane protein</topology>
    </subcellularLocation>
</comment>
<dbReference type="PANTHER" id="PTHR30250">
    <property type="entry name" value="PST FAMILY PREDICTED COLANIC ACID TRANSPORTER"/>
    <property type="match status" value="1"/>
</dbReference>
<feature type="transmembrane region" description="Helical" evidence="6">
    <location>
        <begin position="254"/>
        <end position="277"/>
    </location>
</feature>
<feature type="transmembrane region" description="Helical" evidence="6">
    <location>
        <begin position="146"/>
        <end position="168"/>
    </location>
</feature>
<comment type="caution">
    <text evidence="7">The sequence shown here is derived from an EMBL/GenBank/DDBJ whole genome shotgun (WGS) entry which is preliminary data.</text>
</comment>
<organism evidence="7">
    <name type="scientific">Caldithrix abyssi</name>
    <dbReference type="NCBI Taxonomy" id="187145"/>
    <lineage>
        <taxon>Bacteria</taxon>
        <taxon>Pseudomonadati</taxon>
        <taxon>Calditrichota</taxon>
        <taxon>Calditrichia</taxon>
        <taxon>Calditrichales</taxon>
        <taxon>Calditrichaceae</taxon>
        <taxon>Caldithrix</taxon>
    </lineage>
</organism>
<feature type="transmembrane region" description="Helical" evidence="6">
    <location>
        <begin position="414"/>
        <end position="433"/>
    </location>
</feature>
<evidence type="ECO:0000256" key="2">
    <source>
        <dbReference type="ARBA" id="ARBA00022475"/>
    </source>
</evidence>
<feature type="transmembrane region" description="Helical" evidence="6">
    <location>
        <begin position="289"/>
        <end position="312"/>
    </location>
</feature>
<feature type="transmembrane region" description="Helical" evidence="6">
    <location>
        <begin position="384"/>
        <end position="407"/>
    </location>
</feature>
<keyword evidence="4 6" id="KW-1133">Transmembrane helix</keyword>
<feature type="transmembrane region" description="Helical" evidence="6">
    <location>
        <begin position="108"/>
        <end position="125"/>
    </location>
</feature>
<dbReference type="PANTHER" id="PTHR30250:SF11">
    <property type="entry name" value="O-ANTIGEN TRANSPORTER-RELATED"/>
    <property type="match status" value="1"/>
</dbReference>
<evidence type="ECO:0008006" key="8">
    <source>
        <dbReference type="Google" id="ProtNLM"/>
    </source>
</evidence>
<dbReference type="AlphaFoldDB" id="A0A7V4TXP9"/>
<feature type="transmembrane region" description="Helical" evidence="6">
    <location>
        <begin position="218"/>
        <end position="242"/>
    </location>
</feature>
<feature type="transmembrane region" description="Helical" evidence="6">
    <location>
        <begin position="45"/>
        <end position="68"/>
    </location>
</feature>
<evidence type="ECO:0000256" key="6">
    <source>
        <dbReference type="SAM" id="Phobius"/>
    </source>
</evidence>
<feature type="transmembrane region" description="Helical" evidence="6">
    <location>
        <begin position="80"/>
        <end position="102"/>
    </location>
</feature>
<feature type="transmembrane region" description="Helical" evidence="6">
    <location>
        <begin position="174"/>
        <end position="197"/>
    </location>
</feature>
<feature type="transmembrane region" description="Helical" evidence="6">
    <location>
        <begin position="332"/>
        <end position="354"/>
    </location>
</feature>
<reference evidence="7" key="1">
    <citation type="journal article" date="2020" name="mSystems">
        <title>Genome- and Community-Level Interaction Insights into Carbon Utilization and Element Cycling Functions of Hydrothermarchaeota in Hydrothermal Sediment.</title>
        <authorList>
            <person name="Zhou Z."/>
            <person name="Liu Y."/>
            <person name="Xu W."/>
            <person name="Pan J."/>
            <person name="Luo Z.H."/>
            <person name="Li M."/>
        </authorList>
    </citation>
    <scope>NUCLEOTIDE SEQUENCE [LARGE SCALE GENOMIC DNA]</scope>
    <source>
        <strain evidence="7">HyVt-577</strain>
    </source>
</reference>
<dbReference type="GO" id="GO:0005886">
    <property type="term" value="C:plasma membrane"/>
    <property type="evidence" value="ECO:0007669"/>
    <property type="project" value="UniProtKB-SubCell"/>
</dbReference>
<dbReference type="EMBL" id="DRQG01000017">
    <property type="protein sequence ID" value="HGY54385.1"/>
    <property type="molecule type" value="Genomic_DNA"/>
</dbReference>
<name>A0A7V4TXP9_CALAY</name>
<gene>
    <name evidence="7" type="ORF">ENK44_01660</name>
</gene>
<accession>A0A7V4TXP9</accession>
<dbReference type="Pfam" id="PF01943">
    <property type="entry name" value="Polysacc_synt"/>
    <property type="match status" value="1"/>
</dbReference>
<feature type="transmembrane region" description="Helical" evidence="6">
    <location>
        <begin position="439"/>
        <end position="459"/>
    </location>
</feature>
<keyword evidence="2" id="KW-1003">Cell membrane</keyword>
<protein>
    <recommendedName>
        <fullName evidence="8">Polysaccharide biosynthesis protein C-terminal domain-containing protein</fullName>
    </recommendedName>
</protein>
<dbReference type="InterPro" id="IPR050833">
    <property type="entry name" value="Poly_Biosynth_Transport"/>
</dbReference>
<dbReference type="InterPro" id="IPR002797">
    <property type="entry name" value="Polysacc_synth"/>
</dbReference>
<sequence>MITKLKKIRNNIVSVISLQFLALILNIFTFGIIARILSVSDFGRFSYLLVVFGFIAKIIDFGINPIVFRETTKNNNFSEYLGSTLTFKAVLIFFLLIVINLFSYVNKSPIEEIVLLNLFVLNIYFSNKYTNIRGLLNIPFQVNLRMSLPMTLVLFDGVLLLILTILFQPFIKNLLYFVVIYVFANIPSTIVLLFLLIKNEKIILKYKKKVLMHTLKEALPIYGYSIFSMLYKQIDVFLLGILNDERSVALYSTSIRLSIPLMIVASAITVTFFPIIVEKLKNNRDIGQIVSSVIKTMLVISIAISLLISFHAEKIITFIFSEKYLLSSRSLIFLSISLVFSFNVFFFIDLLTALKKQKINFYYSLALSVLSIPFYLYILPQFSYVGAAVVRLVLIFIGSLFLFLYLLNFVKIKLNILRIITWILFNIFIFQFILNDDSLIMIIFKVLILFGSVFIFKIFNKTELNLIFSALLKREYVEKLNGFFK</sequence>
<evidence type="ECO:0000256" key="3">
    <source>
        <dbReference type="ARBA" id="ARBA00022692"/>
    </source>
</evidence>